<sequence>MDERPSVHDPAVRDPTARDSAAPADDETARAVVGPRSDVEEDAEEDSEENAEDEGTEGDVEKPFGAQEPTRFASDVEYRGRADGHDYLVRVRHRLLDSSFTVVIDGVEHDPAAEEKARKAALKAHQKSAQEDEKEAAAQEAERSAQQDAEEETGTDVDPRSEADARADADTDADSGSDAGSDALQFRLEESFTVVRCTVRRRVMDDDDDAADERDDAADGDGAQTGADGDDGRGDEDDREVPGFTDAEVISVHTAGLGGAGEVDVRHGLDKTLLVPAEDSPSAVRDEKRIAHPVRYAMLSALAKAAGFLIPLLGVGGLFSGLFDPVQEWVEARVRPVVDAISEATEPVRTWFGELVRPVVEFFDALFAPIRSAIAAVLRPIGEAWNWLTDLLFGWIPDFSLPFSVPEWVVDAALPVIVVLIAFLVTFGSLRHRREKLDATRAATQAHAGKTADDDGPVEVGDTADGTVTAGARATEDGGRTPCTAGASTQETTSTRESMQENTQDTAQENGADRGDPTPSDRSSTEPARPQR</sequence>
<feature type="region of interest" description="Disordered" evidence="1">
    <location>
        <begin position="441"/>
        <end position="532"/>
    </location>
</feature>
<feature type="compositionally biased region" description="Acidic residues" evidence="1">
    <location>
        <begin position="39"/>
        <end position="58"/>
    </location>
</feature>
<feature type="compositionally biased region" description="Basic and acidic residues" evidence="1">
    <location>
        <begin position="1"/>
        <end position="17"/>
    </location>
</feature>
<dbReference type="Proteomes" id="UP001595937">
    <property type="component" value="Unassembled WGS sequence"/>
</dbReference>
<feature type="region of interest" description="Disordered" evidence="1">
    <location>
        <begin position="1"/>
        <end position="80"/>
    </location>
</feature>
<protein>
    <submittedName>
        <fullName evidence="3">Uncharacterized protein</fullName>
    </submittedName>
</protein>
<feature type="compositionally biased region" description="Basic and acidic residues" evidence="1">
    <location>
        <begin position="108"/>
        <end position="118"/>
    </location>
</feature>
<dbReference type="RefSeq" id="WP_343921963.1">
    <property type="nucleotide sequence ID" value="NZ_BAAAIR010000004.1"/>
</dbReference>
<evidence type="ECO:0000256" key="1">
    <source>
        <dbReference type="SAM" id="MobiDB-lite"/>
    </source>
</evidence>
<keyword evidence="4" id="KW-1185">Reference proteome</keyword>
<dbReference type="GeneID" id="303295676"/>
<feature type="region of interest" description="Disordered" evidence="1">
    <location>
        <begin position="108"/>
        <end position="182"/>
    </location>
</feature>
<reference evidence="4" key="1">
    <citation type="journal article" date="2019" name="Int. J. Syst. Evol. Microbiol.">
        <title>The Global Catalogue of Microorganisms (GCM) 10K type strain sequencing project: providing services to taxonomists for standard genome sequencing and annotation.</title>
        <authorList>
            <consortium name="The Broad Institute Genomics Platform"/>
            <consortium name="The Broad Institute Genome Sequencing Center for Infectious Disease"/>
            <person name="Wu L."/>
            <person name="Ma J."/>
        </authorList>
    </citation>
    <scope>NUCLEOTIDE SEQUENCE [LARGE SCALE GENOMIC DNA]</scope>
    <source>
        <strain evidence="4">CGMCC 1.16455</strain>
    </source>
</reference>
<feature type="compositionally biased region" description="Polar residues" evidence="1">
    <location>
        <begin position="486"/>
        <end position="509"/>
    </location>
</feature>
<feature type="transmembrane region" description="Helical" evidence="2">
    <location>
        <begin position="408"/>
        <end position="427"/>
    </location>
</feature>
<keyword evidence="2" id="KW-0812">Transmembrane</keyword>
<evidence type="ECO:0000313" key="4">
    <source>
        <dbReference type="Proteomes" id="UP001595937"/>
    </source>
</evidence>
<evidence type="ECO:0000313" key="3">
    <source>
        <dbReference type="EMBL" id="MFC5298759.1"/>
    </source>
</evidence>
<feature type="compositionally biased region" description="Acidic residues" evidence="1">
    <location>
        <begin position="207"/>
        <end position="219"/>
    </location>
</feature>
<keyword evidence="2" id="KW-0472">Membrane</keyword>
<feature type="compositionally biased region" description="Basic and acidic residues" evidence="1">
    <location>
        <begin position="157"/>
        <end position="169"/>
    </location>
</feature>
<dbReference type="EMBL" id="JBHSLN010000081">
    <property type="protein sequence ID" value="MFC5298759.1"/>
    <property type="molecule type" value="Genomic_DNA"/>
</dbReference>
<feature type="region of interest" description="Disordered" evidence="1">
    <location>
        <begin position="207"/>
        <end position="241"/>
    </location>
</feature>
<feature type="compositionally biased region" description="Basic and acidic residues" evidence="1">
    <location>
        <begin position="128"/>
        <end position="145"/>
    </location>
</feature>
<gene>
    <name evidence="3" type="ORF">ACFPK8_14705</name>
</gene>
<keyword evidence="2" id="KW-1133">Transmembrane helix</keyword>
<comment type="caution">
    <text evidence="3">The sequence shown here is derived from an EMBL/GenBank/DDBJ whole genome shotgun (WGS) entry which is preliminary data.</text>
</comment>
<name>A0ABW0FJ43_9MICO</name>
<organism evidence="3 4">
    <name type="scientific">Brachybacterium tyrofermentans</name>
    <dbReference type="NCBI Taxonomy" id="47848"/>
    <lineage>
        <taxon>Bacteria</taxon>
        <taxon>Bacillati</taxon>
        <taxon>Actinomycetota</taxon>
        <taxon>Actinomycetes</taxon>
        <taxon>Micrococcales</taxon>
        <taxon>Dermabacteraceae</taxon>
        <taxon>Brachybacterium</taxon>
    </lineage>
</organism>
<accession>A0ABW0FJ43</accession>
<evidence type="ECO:0000256" key="2">
    <source>
        <dbReference type="SAM" id="Phobius"/>
    </source>
</evidence>
<proteinExistence type="predicted"/>